<keyword evidence="2" id="KW-0004">4Fe-4S</keyword>
<dbReference type="PANTHER" id="PTHR11228:SF34">
    <property type="entry name" value="TUNGSTEN-CONTAINING ALDEHYDE FERREDOXIN OXIDOREDUCTASE COFACTOR MODIFYING PROTEIN"/>
    <property type="match status" value="1"/>
</dbReference>
<dbReference type="SMART" id="SM00729">
    <property type="entry name" value="Elp3"/>
    <property type="match status" value="1"/>
</dbReference>
<evidence type="ECO:0000259" key="7">
    <source>
        <dbReference type="PROSITE" id="PS51918"/>
    </source>
</evidence>
<dbReference type="NCBIfam" id="TIGR04085">
    <property type="entry name" value="rSAM_more_4Fe4S"/>
    <property type="match status" value="1"/>
</dbReference>
<dbReference type="CDD" id="cd21123">
    <property type="entry name" value="SPASM_MftC-like"/>
    <property type="match status" value="1"/>
</dbReference>
<feature type="domain" description="Radical SAM core" evidence="7">
    <location>
        <begin position="11"/>
        <end position="228"/>
    </location>
</feature>
<accession>A0A7C3Z876</accession>
<keyword evidence="5" id="KW-0408">Iron</keyword>
<evidence type="ECO:0000256" key="4">
    <source>
        <dbReference type="ARBA" id="ARBA00022723"/>
    </source>
</evidence>
<dbReference type="InterPro" id="IPR058240">
    <property type="entry name" value="rSAM_sf"/>
</dbReference>
<reference evidence="8" key="1">
    <citation type="journal article" date="2020" name="mSystems">
        <title>Genome- and Community-Level Interaction Insights into Carbon Utilization and Element Cycling Functions of Hydrothermarchaeota in Hydrothermal Sediment.</title>
        <authorList>
            <person name="Zhou Z."/>
            <person name="Liu Y."/>
            <person name="Xu W."/>
            <person name="Pan J."/>
            <person name="Luo Z.H."/>
            <person name="Li M."/>
        </authorList>
    </citation>
    <scope>NUCLEOTIDE SEQUENCE [LARGE SCALE GENOMIC DNA]</scope>
    <source>
        <strain evidence="8">SpSt-897</strain>
    </source>
</reference>
<dbReference type="InterPro" id="IPR013785">
    <property type="entry name" value="Aldolase_TIM"/>
</dbReference>
<dbReference type="InterPro" id="IPR050377">
    <property type="entry name" value="Radical_SAM_PqqE_MftC-like"/>
</dbReference>
<evidence type="ECO:0000256" key="2">
    <source>
        <dbReference type="ARBA" id="ARBA00022485"/>
    </source>
</evidence>
<keyword evidence="4" id="KW-0479">Metal-binding</keyword>
<comment type="cofactor">
    <cofactor evidence="1">
        <name>[4Fe-4S] cluster</name>
        <dbReference type="ChEBI" id="CHEBI:49883"/>
    </cofactor>
</comment>
<keyword evidence="6" id="KW-0411">Iron-sulfur</keyword>
<comment type="caution">
    <text evidence="8">The sequence shown here is derived from an EMBL/GenBank/DDBJ whole genome shotgun (WGS) entry which is preliminary data.</text>
</comment>
<dbReference type="Pfam" id="PF04055">
    <property type="entry name" value="Radical_SAM"/>
    <property type="match status" value="1"/>
</dbReference>
<name>A0A7C3Z876_9BACT</name>
<evidence type="ECO:0000256" key="1">
    <source>
        <dbReference type="ARBA" id="ARBA00001966"/>
    </source>
</evidence>
<evidence type="ECO:0000256" key="3">
    <source>
        <dbReference type="ARBA" id="ARBA00022691"/>
    </source>
</evidence>
<sequence>MSGHKKKTSKVPPLRLLAWETTRRCNLNCRHCRAAAEAGPYPGELTTDEGIKLLNDVASMGQVVFILTGGEPLLREDIFALAAHGHRVGHRMVMAVNGTLVTPEIARRLKEVGIQRVSISLDGATAESHDSLRGVSGAYDGARRGIMALKEAGLSFQINTTVTRANLAELPAIYDLAIRFGAAAHHVFILVPTGRGAQMAGQLLSPAEYEETLRWMLARQKEGRLHLKPTCAPQFYRLWQEDARVRGEKVTVQTHGMEAMTKGCLGGQGFAFVSYQGEVQACGYLDLVAGNVRKLPLPEIWADSELFQQLRAVDDYHGKCHTCQYRRVCGGCRARAYVLTGDVLAEDPICPYEPTAPKD</sequence>
<dbReference type="InterPro" id="IPR023885">
    <property type="entry name" value="4Fe4S-binding_SPASM_dom"/>
</dbReference>
<proteinExistence type="predicted"/>
<dbReference type="GO" id="GO:0046872">
    <property type="term" value="F:metal ion binding"/>
    <property type="evidence" value="ECO:0007669"/>
    <property type="project" value="UniProtKB-KW"/>
</dbReference>
<evidence type="ECO:0000256" key="5">
    <source>
        <dbReference type="ARBA" id="ARBA00023004"/>
    </source>
</evidence>
<dbReference type="InterPro" id="IPR006638">
    <property type="entry name" value="Elp3/MiaA/NifB-like_rSAM"/>
</dbReference>
<protein>
    <submittedName>
        <fullName evidence="8">Radical SAM protein</fullName>
    </submittedName>
</protein>
<dbReference type="EMBL" id="DTMF01000146">
    <property type="protein sequence ID" value="HGF33890.1"/>
    <property type="molecule type" value="Genomic_DNA"/>
</dbReference>
<dbReference type="SFLD" id="SFLDG01386">
    <property type="entry name" value="main_SPASM_domain-containing"/>
    <property type="match status" value="1"/>
</dbReference>
<dbReference type="Pfam" id="PF13186">
    <property type="entry name" value="SPASM"/>
    <property type="match status" value="1"/>
</dbReference>
<dbReference type="AlphaFoldDB" id="A0A7C3Z876"/>
<dbReference type="SFLD" id="SFLDG01067">
    <property type="entry name" value="SPASM/twitch_domain_containing"/>
    <property type="match status" value="1"/>
</dbReference>
<dbReference type="PROSITE" id="PS51918">
    <property type="entry name" value="RADICAL_SAM"/>
    <property type="match status" value="1"/>
</dbReference>
<keyword evidence="3" id="KW-0949">S-adenosyl-L-methionine</keyword>
<dbReference type="PANTHER" id="PTHR11228">
    <property type="entry name" value="RADICAL SAM DOMAIN PROTEIN"/>
    <property type="match status" value="1"/>
</dbReference>
<organism evidence="8">
    <name type="scientific">Desulfobacca acetoxidans</name>
    <dbReference type="NCBI Taxonomy" id="60893"/>
    <lineage>
        <taxon>Bacteria</taxon>
        <taxon>Pseudomonadati</taxon>
        <taxon>Thermodesulfobacteriota</taxon>
        <taxon>Desulfobaccia</taxon>
        <taxon>Desulfobaccales</taxon>
        <taxon>Desulfobaccaceae</taxon>
        <taxon>Desulfobacca</taxon>
    </lineage>
</organism>
<dbReference type="CDD" id="cd01335">
    <property type="entry name" value="Radical_SAM"/>
    <property type="match status" value="1"/>
</dbReference>
<dbReference type="InterPro" id="IPR007197">
    <property type="entry name" value="rSAM"/>
</dbReference>
<dbReference type="PIRSF" id="PIRSF037420">
    <property type="entry name" value="PQQ_syn_pqqE"/>
    <property type="match status" value="1"/>
</dbReference>
<gene>
    <name evidence="8" type="ORF">ENW96_05800</name>
</gene>
<dbReference type="SFLD" id="SFLDS00029">
    <property type="entry name" value="Radical_SAM"/>
    <property type="match status" value="1"/>
</dbReference>
<evidence type="ECO:0000256" key="6">
    <source>
        <dbReference type="ARBA" id="ARBA00023014"/>
    </source>
</evidence>
<dbReference type="InterPro" id="IPR017200">
    <property type="entry name" value="PqqE-like"/>
</dbReference>
<dbReference type="Gene3D" id="3.20.20.70">
    <property type="entry name" value="Aldolase class I"/>
    <property type="match status" value="1"/>
</dbReference>
<dbReference type="SUPFAM" id="SSF102114">
    <property type="entry name" value="Radical SAM enzymes"/>
    <property type="match status" value="1"/>
</dbReference>
<dbReference type="GO" id="GO:0051539">
    <property type="term" value="F:4 iron, 4 sulfur cluster binding"/>
    <property type="evidence" value="ECO:0007669"/>
    <property type="project" value="UniProtKB-KW"/>
</dbReference>
<evidence type="ECO:0000313" key="8">
    <source>
        <dbReference type="EMBL" id="HGF33890.1"/>
    </source>
</evidence>
<dbReference type="GO" id="GO:0003824">
    <property type="term" value="F:catalytic activity"/>
    <property type="evidence" value="ECO:0007669"/>
    <property type="project" value="InterPro"/>
</dbReference>